<reference evidence="2" key="1">
    <citation type="submission" date="2021-01" db="EMBL/GenBank/DDBJ databases">
        <authorList>
            <person name="Corre E."/>
            <person name="Pelletier E."/>
            <person name="Niang G."/>
            <person name="Scheremetjew M."/>
            <person name="Finn R."/>
            <person name="Kale V."/>
            <person name="Holt S."/>
            <person name="Cochrane G."/>
            <person name="Meng A."/>
            <person name="Brown T."/>
            <person name="Cohen L."/>
        </authorList>
    </citation>
    <scope>NUCLEOTIDE SEQUENCE</scope>
    <source>
        <strain evidence="2">CCMP1594</strain>
    </source>
</reference>
<sequence>MNADQWNTKQAKHSNTDTFEFTNIPHTSALDRNVVVSTQTQQLAPHSERAVPYDRSYSCCTPVGLQSHRAPAPRARHPLGLQGGNPAAVKSIL</sequence>
<dbReference type="AlphaFoldDB" id="A0A7S4LDA7"/>
<evidence type="ECO:0000313" key="2">
    <source>
        <dbReference type="EMBL" id="CAE0821861.1"/>
    </source>
</evidence>
<accession>A0A7S4LDA7</accession>
<proteinExistence type="predicted"/>
<name>A0A7S4LDA7_9EUGL</name>
<organism evidence="2">
    <name type="scientific">Eutreptiella gymnastica</name>
    <dbReference type="NCBI Taxonomy" id="73025"/>
    <lineage>
        <taxon>Eukaryota</taxon>
        <taxon>Discoba</taxon>
        <taxon>Euglenozoa</taxon>
        <taxon>Euglenida</taxon>
        <taxon>Spirocuta</taxon>
        <taxon>Euglenophyceae</taxon>
        <taxon>Eutreptiales</taxon>
        <taxon>Eutreptiaceae</taxon>
        <taxon>Eutreptiella</taxon>
    </lineage>
</organism>
<evidence type="ECO:0000256" key="1">
    <source>
        <dbReference type="SAM" id="MobiDB-lite"/>
    </source>
</evidence>
<dbReference type="EMBL" id="HBJA01095390">
    <property type="protein sequence ID" value="CAE0821861.1"/>
    <property type="molecule type" value="Transcribed_RNA"/>
</dbReference>
<feature type="region of interest" description="Disordered" evidence="1">
    <location>
        <begin position="65"/>
        <end position="93"/>
    </location>
</feature>
<gene>
    <name evidence="2" type="ORF">EGYM00163_LOCUS33036</name>
</gene>
<protein>
    <submittedName>
        <fullName evidence="2">Uncharacterized protein</fullName>
    </submittedName>
</protein>